<sequence>MLAFQLLGQAAGYFCVDWSDVWAHVTKAEAYEECIKRWHGMSLLEQDCPFRADVKRALATYRVPCRPARRIK</sequence>
<reference evidence="1 2" key="1">
    <citation type="journal article" date="2024" name="Nat. Commun.">
        <title>Phylogenomics reveals the evolutionary origins of lichenization in chlorophyte algae.</title>
        <authorList>
            <person name="Puginier C."/>
            <person name="Libourel C."/>
            <person name="Otte J."/>
            <person name="Skaloud P."/>
            <person name="Haon M."/>
            <person name="Grisel S."/>
            <person name="Petersen M."/>
            <person name="Berrin J.G."/>
            <person name="Delaux P.M."/>
            <person name="Dal Grande F."/>
            <person name="Keller J."/>
        </authorList>
    </citation>
    <scope>NUCLEOTIDE SEQUENCE [LARGE SCALE GENOMIC DNA]</scope>
    <source>
        <strain evidence="1 2">SAG 2043</strain>
    </source>
</reference>
<keyword evidence="2" id="KW-1185">Reference proteome</keyword>
<dbReference type="AlphaFoldDB" id="A0AAW1QRZ3"/>
<proteinExistence type="predicted"/>
<dbReference type="Proteomes" id="UP001489004">
    <property type="component" value="Unassembled WGS sequence"/>
</dbReference>
<organism evidence="1 2">
    <name type="scientific">[Myrmecia] bisecta</name>
    <dbReference type="NCBI Taxonomy" id="41462"/>
    <lineage>
        <taxon>Eukaryota</taxon>
        <taxon>Viridiplantae</taxon>
        <taxon>Chlorophyta</taxon>
        <taxon>core chlorophytes</taxon>
        <taxon>Trebouxiophyceae</taxon>
        <taxon>Trebouxiales</taxon>
        <taxon>Trebouxiaceae</taxon>
        <taxon>Myrmecia</taxon>
    </lineage>
</organism>
<name>A0AAW1QRZ3_9CHLO</name>
<accession>A0AAW1QRZ3</accession>
<evidence type="ECO:0000313" key="2">
    <source>
        <dbReference type="Proteomes" id="UP001489004"/>
    </source>
</evidence>
<evidence type="ECO:0000313" key="1">
    <source>
        <dbReference type="EMBL" id="KAK9824251.1"/>
    </source>
</evidence>
<gene>
    <name evidence="1" type="ORF">WJX72_008936</name>
</gene>
<comment type="caution">
    <text evidence="1">The sequence shown here is derived from an EMBL/GenBank/DDBJ whole genome shotgun (WGS) entry which is preliminary data.</text>
</comment>
<protein>
    <submittedName>
        <fullName evidence="1">Uncharacterized protein</fullName>
    </submittedName>
</protein>
<dbReference type="EMBL" id="JALJOR010000002">
    <property type="protein sequence ID" value="KAK9824251.1"/>
    <property type="molecule type" value="Genomic_DNA"/>
</dbReference>